<protein>
    <submittedName>
        <fullName evidence="10">Multisubunit potassium/proton antiporter, PhaD subunit</fullName>
    </submittedName>
</protein>
<evidence type="ECO:0000313" key="10">
    <source>
        <dbReference type="EMBL" id="SMP52339.1"/>
    </source>
</evidence>
<comment type="caution">
    <text evidence="10">The sequence shown here is derived from an EMBL/GenBank/DDBJ whole genome shotgun (WGS) entry which is preliminary data.</text>
</comment>
<dbReference type="Pfam" id="PF00361">
    <property type="entry name" value="Proton_antipo_M"/>
    <property type="match status" value="1"/>
</dbReference>
<dbReference type="InterPro" id="IPR001750">
    <property type="entry name" value="ND/Mrp_TM"/>
</dbReference>
<reference evidence="10 11" key="1">
    <citation type="submission" date="2017-05" db="EMBL/GenBank/DDBJ databases">
        <authorList>
            <person name="Varghese N."/>
            <person name="Submissions S."/>
        </authorList>
    </citation>
    <scope>NUCLEOTIDE SEQUENCE [LARGE SCALE GENOMIC DNA]</scope>
    <source>
        <strain evidence="10 11">DSM 26001</strain>
    </source>
</reference>
<feature type="domain" description="NADH:quinone oxidoreductase/Mrp antiporter transmembrane" evidence="9">
    <location>
        <begin position="125"/>
        <end position="417"/>
    </location>
</feature>
<evidence type="ECO:0000256" key="4">
    <source>
        <dbReference type="ARBA" id="ARBA00022692"/>
    </source>
</evidence>
<feature type="transmembrane region" description="Helical" evidence="8">
    <location>
        <begin position="203"/>
        <end position="229"/>
    </location>
</feature>
<feature type="transmembrane region" description="Helical" evidence="8">
    <location>
        <begin position="371"/>
        <end position="389"/>
    </location>
</feature>
<feature type="transmembrane region" description="Helical" evidence="8">
    <location>
        <begin position="64"/>
        <end position="94"/>
    </location>
</feature>
<dbReference type="PANTHER" id="PTHR42703:SF1">
    <property type="entry name" value="NA(+)_H(+) ANTIPORTER SUBUNIT D1"/>
    <property type="match status" value="1"/>
</dbReference>
<dbReference type="Proteomes" id="UP001158049">
    <property type="component" value="Unassembled WGS sequence"/>
</dbReference>
<evidence type="ECO:0000259" key="9">
    <source>
        <dbReference type="Pfam" id="PF00361"/>
    </source>
</evidence>
<dbReference type="PANTHER" id="PTHR42703">
    <property type="entry name" value="NADH DEHYDROGENASE"/>
    <property type="match status" value="1"/>
</dbReference>
<feature type="transmembrane region" description="Helical" evidence="8">
    <location>
        <begin position="303"/>
        <end position="323"/>
    </location>
</feature>
<dbReference type="RefSeq" id="WP_283441398.1">
    <property type="nucleotide sequence ID" value="NZ_FXUL01000003.1"/>
</dbReference>
<feature type="transmembrane region" description="Helical" evidence="8">
    <location>
        <begin position="130"/>
        <end position="148"/>
    </location>
</feature>
<keyword evidence="6 8" id="KW-0472">Membrane</keyword>
<feature type="transmembrane region" description="Helical" evidence="8">
    <location>
        <begin position="276"/>
        <end position="296"/>
    </location>
</feature>
<evidence type="ECO:0000256" key="5">
    <source>
        <dbReference type="ARBA" id="ARBA00022989"/>
    </source>
</evidence>
<comment type="subcellular location">
    <subcellularLocation>
        <location evidence="1">Cell membrane</location>
        <topology evidence="1">Multi-pass membrane protein</topology>
    </subcellularLocation>
    <subcellularLocation>
        <location evidence="7">Membrane</location>
        <topology evidence="7">Multi-pass membrane protein</topology>
    </subcellularLocation>
</comment>
<evidence type="ECO:0000256" key="8">
    <source>
        <dbReference type="SAM" id="Phobius"/>
    </source>
</evidence>
<organism evidence="10 11">
    <name type="scientific">Noviherbaspirillum suwonense</name>
    <dbReference type="NCBI Taxonomy" id="1224511"/>
    <lineage>
        <taxon>Bacteria</taxon>
        <taxon>Pseudomonadati</taxon>
        <taxon>Pseudomonadota</taxon>
        <taxon>Betaproteobacteria</taxon>
        <taxon>Burkholderiales</taxon>
        <taxon>Oxalobacteraceae</taxon>
        <taxon>Noviherbaspirillum</taxon>
    </lineage>
</organism>
<evidence type="ECO:0000256" key="6">
    <source>
        <dbReference type="ARBA" id="ARBA00023136"/>
    </source>
</evidence>
<evidence type="ECO:0000256" key="1">
    <source>
        <dbReference type="ARBA" id="ARBA00004651"/>
    </source>
</evidence>
<feature type="transmembrane region" description="Helical" evidence="8">
    <location>
        <begin position="106"/>
        <end position="124"/>
    </location>
</feature>
<dbReference type="NCBIfam" id="NF009309">
    <property type="entry name" value="PRK12666.1"/>
    <property type="match status" value="1"/>
</dbReference>
<keyword evidence="11" id="KW-1185">Reference proteome</keyword>
<dbReference type="InterPro" id="IPR050586">
    <property type="entry name" value="CPA3_Na-H_Antiporter_D"/>
</dbReference>
<name>A0ABY1PZ86_9BURK</name>
<dbReference type="PRINTS" id="PR01437">
    <property type="entry name" value="NUOXDRDTASE4"/>
</dbReference>
<evidence type="ECO:0000256" key="2">
    <source>
        <dbReference type="ARBA" id="ARBA00005346"/>
    </source>
</evidence>
<evidence type="ECO:0000313" key="11">
    <source>
        <dbReference type="Proteomes" id="UP001158049"/>
    </source>
</evidence>
<evidence type="ECO:0000256" key="7">
    <source>
        <dbReference type="RuleBase" id="RU000320"/>
    </source>
</evidence>
<feature type="transmembrane region" description="Helical" evidence="8">
    <location>
        <begin position="241"/>
        <end position="264"/>
    </location>
</feature>
<comment type="similarity">
    <text evidence="2">Belongs to the CPA3 antiporters (TC 2.A.63) subunit D family.</text>
</comment>
<keyword evidence="4 7" id="KW-0812">Transmembrane</keyword>
<dbReference type="EMBL" id="FXUL01000003">
    <property type="protein sequence ID" value="SMP52339.1"/>
    <property type="molecule type" value="Genomic_DNA"/>
</dbReference>
<sequence length="516" mass="53441">MNHLVIAPVVLPALAAALLLLLRPSLRWQRLAAGAVCAALAALAAWLVMLAAQGGHQVYALGDWPAPFGIVLVLDRLSAMMLLLTSVIAACSLLHAMRGRDAEGSHFHALFLFQLMGINGAFLTGDLFNLFVFFEVLLIASYCLLLHGGKNGQLLPGLHYVAINFTGSFLFLVGASLLYAVTGTLNFADMAQKVAAAPAADGALIRAGALLLLLVFATKAALFPLYFWLPRAYSAAEAPVAALFAIMTKVGVYAILRVATLVFGPASGVAAGVVEAWLLPAALMTVAIATFGVLAGRSLRTMAGYLNIASVGIICAGVGMFSAAGIAAALYYLLHSTLVISLLFLLVDLIRRRRIDGDSIARGAAPTPPKLLGALFFTTAIAVVGLPPLSGFLGKVLLLQAAQAHDAAALVWAVVLGNAFLALVAMARAGSLVFWHTDTAEPASAPMPMPAWQPAKVLAADALPALLLMGCIVALTAAAGPAADYAAATASQLLQPAGYIDSVLQHPAAAANGERR</sequence>
<accession>A0ABY1PZ86</accession>
<proteinExistence type="inferred from homology"/>
<feature type="transmembrane region" description="Helical" evidence="8">
    <location>
        <begin position="329"/>
        <end position="350"/>
    </location>
</feature>
<gene>
    <name evidence="10" type="ORF">SAMN06295970_103120</name>
</gene>
<feature type="transmembrane region" description="Helical" evidence="8">
    <location>
        <begin position="409"/>
        <end position="427"/>
    </location>
</feature>
<evidence type="ECO:0000256" key="3">
    <source>
        <dbReference type="ARBA" id="ARBA00022475"/>
    </source>
</evidence>
<keyword evidence="3" id="KW-1003">Cell membrane</keyword>
<feature type="transmembrane region" description="Helical" evidence="8">
    <location>
        <begin position="31"/>
        <end position="52"/>
    </location>
</feature>
<dbReference type="InterPro" id="IPR003918">
    <property type="entry name" value="NADH_UbQ_OxRdtase"/>
</dbReference>
<feature type="transmembrane region" description="Helical" evidence="8">
    <location>
        <begin position="6"/>
        <end position="22"/>
    </location>
</feature>
<feature type="transmembrane region" description="Helical" evidence="8">
    <location>
        <begin position="160"/>
        <end position="183"/>
    </location>
</feature>
<keyword evidence="5 8" id="KW-1133">Transmembrane helix</keyword>